<proteinExistence type="predicted"/>
<keyword evidence="1" id="KW-1133">Transmembrane helix</keyword>
<evidence type="ECO:0000313" key="4">
    <source>
        <dbReference type="Proteomes" id="UP000234560"/>
    </source>
</evidence>
<evidence type="ECO:0000256" key="1">
    <source>
        <dbReference type="SAM" id="Phobius"/>
    </source>
</evidence>
<feature type="chain" id="PRO_5041970689" evidence="2">
    <location>
        <begin position="25"/>
        <end position="136"/>
    </location>
</feature>
<dbReference type="Proteomes" id="UP000234560">
    <property type="component" value="Chromosome"/>
</dbReference>
<dbReference type="EMBL" id="CP136958">
    <property type="protein sequence ID" value="WOT03200.1"/>
    <property type="molecule type" value="Genomic_DNA"/>
</dbReference>
<evidence type="ECO:0000313" key="3">
    <source>
        <dbReference type="EMBL" id="WOT03200.1"/>
    </source>
</evidence>
<keyword evidence="2" id="KW-0732">Signal</keyword>
<evidence type="ECO:0000256" key="2">
    <source>
        <dbReference type="SAM" id="SignalP"/>
    </source>
</evidence>
<name>A0AAF1BZY2_9CORY</name>
<keyword evidence="1" id="KW-0472">Membrane</keyword>
<accession>A0AAF1BZY2</accession>
<dbReference type="KEGG" id="cpyr:CYJ47_05445"/>
<organism evidence="3 4">
    <name type="scientific">Corynebacterium pyruviciproducens</name>
    <dbReference type="NCBI Taxonomy" id="598660"/>
    <lineage>
        <taxon>Bacteria</taxon>
        <taxon>Bacillati</taxon>
        <taxon>Actinomycetota</taxon>
        <taxon>Actinomycetes</taxon>
        <taxon>Mycobacteriales</taxon>
        <taxon>Corynebacteriaceae</taxon>
        <taxon>Corynebacterium</taxon>
    </lineage>
</organism>
<keyword evidence="1" id="KW-0812">Transmembrane</keyword>
<protein>
    <submittedName>
        <fullName evidence="3">Uncharacterized protein</fullName>
    </submittedName>
</protein>
<reference evidence="3" key="1">
    <citation type="submission" date="2017-12" db="EMBL/GenBank/DDBJ databases">
        <authorList>
            <person name="Thomas-White K."/>
            <person name="Wolfe A.J."/>
        </authorList>
    </citation>
    <scope>NUCLEOTIDE SEQUENCE</scope>
    <source>
        <strain evidence="3">UMB0763</strain>
    </source>
</reference>
<sequence length="136" mass="15046">MRKSILAVATAATVAFASVSPAIADERPENITDVKDMTFERVYTDGEGSSQETFYYFIKKDKDNHRVDTTVKDKDNNIVCDTVTQKADFMWNAGTTNCNRKKAIDVIKDISAYIAAISAAIGALFAIYTTAQKFIK</sequence>
<gene>
    <name evidence="3" type="ORF">CYJ47_05445</name>
</gene>
<reference evidence="3" key="2">
    <citation type="submission" date="2023-10" db="EMBL/GenBank/DDBJ databases">
        <authorList>
            <person name="Choi B."/>
        </authorList>
    </citation>
    <scope>NUCLEOTIDE SEQUENCE</scope>
    <source>
        <strain evidence="3">UMB0763</strain>
    </source>
</reference>
<dbReference type="AlphaFoldDB" id="A0AAF1BZY2"/>
<dbReference type="RefSeq" id="WP_016457615.1">
    <property type="nucleotide sequence ID" value="NZ_CAUPGZ010000004.1"/>
</dbReference>
<feature type="transmembrane region" description="Helical" evidence="1">
    <location>
        <begin position="110"/>
        <end position="131"/>
    </location>
</feature>
<feature type="signal peptide" evidence="2">
    <location>
        <begin position="1"/>
        <end position="24"/>
    </location>
</feature>